<evidence type="ECO:0000256" key="1">
    <source>
        <dbReference type="SAM" id="MobiDB-lite"/>
    </source>
</evidence>
<feature type="transmembrane region" description="Helical" evidence="2">
    <location>
        <begin position="49"/>
        <end position="68"/>
    </location>
</feature>
<accession>A0A2V4NAX3</accession>
<keyword evidence="5" id="KW-1185">Reference proteome</keyword>
<reference evidence="4 5" key="1">
    <citation type="submission" date="2018-03" db="EMBL/GenBank/DDBJ databases">
        <title>Bioinformatic expansion and discovery of thiopeptide antibiotics.</title>
        <authorList>
            <person name="Schwalen C.J."/>
            <person name="Hudson G.A."/>
            <person name="Mitchell D.A."/>
        </authorList>
    </citation>
    <scope>NUCLEOTIDE SEQUENCE [LARGE SCALE GENOMIC DNA]</scope>
    <source>
        <strain evidence="4 5">ATCC 21389</strain>
    </source>
</reference>
<comment type="caution">
    <text evidence="4">The sequence shown here is derived from an EMBL/GenBank/DDBJ whole genome shotgun (WGS) entry which is preliminary data.</text>
</comment>
<dbReference type="Gene3D" id="1.20.144.10">
    <property type="entry name" value="Phosphatidic acid phosphatase type 2/haloperoxidase"/>
    <property type="match status" value="1"/>
</dbReference>
<dbReference type="AlphaFoldDB" id="A0A2V4NAX3"/>
<feature type="region of interest" description="Disordered" evidence="1">
    <location>
        <begin position="203"/>
        <end position="234"/>
    </location>
</feature>
<dbReference type="SMART" id="SM00014">
    <property type="entry name" value="acidPPc"/>
    <property type="match status" value="1"/>
</dbReference>
<keyword evidence="2" id="KW-1133">Transmembrane helix</keyword>
<dbReference type="InterPro" id="IPR000326">
    <property type="entry name" value="PAP2/HPO"/>
</dbReference>
<organism evidence="4 5">
    <name type="scientific">Streptomyces tateyamensis</name>
    <dbReference type="NCBI Taxonomy" id="565073"/>
    <lineage>
        <taxon>Bacteria</taxon>
        <taxon>Bacillati</taxon>
        <taxon>Actinomycetota</taxon>
        <taxon>Actinomycetes</taxon>
        <taxon>Kitasatosporales</taxon>
        <taxon>Streptomycetaceae</taxon>
        <taxon>Streptomyces</taxon>
    </lineage>
</organism>
<gene>
    <name evidence="4" type="ORF">C7C46_11065</name>
</gene>
<feature type="domain" description="Phosphatidic acid phosphatase type 2/haloperoxidase" evidence="3">
    <location>
        <begin position="82"/>
        <end position="193"/>
    </location>
</feature>
<dbReference type="SUPFAM" id="SSF48317">
    <property type="entry name" value="Acid phosphatase/Vanadium-dependent haloperoxidase"/>
    <property type="match status" value="1"/>
</dbReference>
<protein>
    <recommendedName>
        <fullName evidence="3">Phosphatidic acid phosphatase type 2/haloperoxidase domain-containing protein</fullName>
    </recommendedName>
</protein>
<feature type="transmembrane region" description="Helical" evidence="2">
    <location>
        <begin position="174"/>
        <end position="195"/>
    </location>
</feature>
<evidence type="ECO:0000313" key="5">
    <source>
        <dbReference type="Proteomes" id="UP000248039"/>
    </source>
</evidence>
<keyword evidence="2" id="KW-0812">Transmembrane</keyword>
<dbReference type="Proteomes" id="UP000248039">
    <property type="component" value="Unassembled WGS sequence"/>
</dbReference>
<evidence type="ECO:0000313" key="4">
    <source>
        <dbReference type="EMBL" id="PYC81758.1"/>
    </source>
</evidence>
<name>A0A2V4NAX3_9ACTN</name>
<evidence type="ECO:0000259" key="3">
    <source>
        <dbReference type="SMART" id="SM00014"/>
    </source>
</evidence>
<dbReference type="Pfam" id="PF01569">
    <property type="entry name" value="PAP2"/>
    <property type="match status" value="1"/>
</dbReference>
<feature type="transmembrane region" description="Helical" evidence="2">
    <location>
        <begin position="119"/>
        <end position="139"/>
    </location>
</feature>
<sequence length="234" mass="25481">MLLLAVTSWQVAADGPLLGLDRWVRQGVAQLRAAGGTALDRPAHLLADLGGTVPAIPLLLGLGVLAAWRARGRGAARWWLPVPAAALAALLIPLLVVPAKAWFARPGPLGEPMLPHEWGWYPSGHTTTACVSYGVAALLVGRTLAPARRRWLYPATALLGSAVGWGLIWCDYHWFLDVLAGWCLAGLLLLGYTALLDRLQPEDRQQPDDRLQHEDRQRPGVRRPPEHRQRPGTS</sequence>
<dbReference type="EMBL" id="PYBW01000034">
    <property type="protein sequence ID" value="PYC81758.1"/>
    <property type="molecule type" value="Genomic_DNA"/>
</dbReference>
<dbReference type="InterPro" id="IPR036938">
    <property type="entry name" value="PAP2/HPO_sf"/>
</dbReference>
<keyword evidence="2" id="KW-0472">Membrane</keyword>
<feature type="transmembrane region" description="Helical" evidence="2">
    <location>
        <begin position="151"/>
        <end position="168"/>
    </location>
</feature>
<feature type="transmembrane region" description="Helical" evidence="2">
    <location>
        <begin position="80"/>
        <end position="99"/>
    </location>
</feature>
<proteinExistence type="predicted"/>
<evidence type="ECO:0000256" key="2">
    <source>
        <dbReference type="SAM" id="Phobius"/>
    </source>
</evidence>